<dbReference type="OrthoDB" id="6134459at2759"/>
<feature type="transmembrane region" description="Helical" evidence="5">
    <location>
        <begin position="134"/>
        <end position="152"/>
    </location>
</feature>
<protein>
    <submittedName>
        <fullName evidence="6">Putative class B secretin-like G-protein coupled receptor GPRmth1</fullName>
    </submittedName>
</protein>
<proteinExistence type="predicted"/>
<comment type="subcellular location">
    <subcellularLocation>
        <location evidence="1">Membrane</location>
        <topology evidence="1">Multi-pass membrane protein</topology>
    </subcellularLocation>
</comment>
<dbReference type="Gene3D" id="1.20.1070.10">
    <property type="entry name" value="Rhodopsin 7-helix transmembrane proteins"/>
    <property type="match status" value="1"/>
</dbReference>
<evidence type="ECO:0000256" key="3">
    <source>
        <dbReference type="ARBA" id="ARBA00022989"/>
    </source>
</evidence>
<name>A0A3R7QY66_PENVA</name>
<reference evidence="6 7" key="2">
    <citation type="submission" date="2019-01" db="EMBL/GenBank/DDBJ databases">
        <title>The decoding of complex shrimp genome reveals the adaptation for benthos swimmer, frequently molting mechanism and breeding impact on genome.</title>
        <authorList>
            <person name="Sun Y."/>
            <person name="Gao Y."/>
            <person name="Yu Y."/>
        </authorList>
    </citation>
    <scope>NUCLEOTIDE SEQUENCE [LARGE SCALE GENOMIC DNA]</scope>
    <source>
        <tissue evidence="6">Muscle</tissue>
    </source>
</reference>
<comment type="caution">
    <text evidence="6">The sequence shown here is derived from an EMBL/GenBank/DDBJ whole genome shotgun (WGS) entry which is preliminary data.</text>
</comment>
<dbReference type="GO" id="GO:0016020">
    <property type="term" value="C:membrane"/>
    <property type="evidence" value="ECO:0007669"/>
    <property type="project" value="UniProtKB-SubCell"/>
</dbReference>
<dbReference type="GO" id="GO:0004930">
    <property type="term" value="F:G protein-coupled receptor activity"/>
    <property type="evidence" value="ECO:0007669"/>
    <property type="project" value="InterPro"/>
</dbReference>
<dbReference type="EMBL" id="QCYY01000763">
    <property type="protein sequence ID" value="ROT82887.1"/>
    <property type="molecule type" value="Genomic_DNA"/>
</dbReference>
<evidence type="ECO:0000256" key="5">
    <source>
        <dbReference type="SAM" id="Phobius"/>
    </source>
</evidence>
<sequence>MPDCEPLAILNPKDNPIQDFYVLLNGNLYEPHNTAEFVPGKYCLDYFVEMAADVAFVCREPQSKALTIKNYLQEAGLVVSCVFLSVTIVCHLAIKPLRDIQGLCFLCHMVSLLIADAVLFTGARFSKVIRESHCVFNGFLLQYSFLATFFWLNVMCFDIWRVI</sequence>
<evidence type="ECO:0000313" key="6">
    <source>
        <dbReference type="EMBL" id="ROT82887.1"/>
    </source>
</evidence>
<keyword evidence="3 5" id="KW-1133">Transmembrane helix</keyword>
<organism evidence="6 7">
    <name type="scientific">Penaeus vannamei</name>
    <name type="common">Whiteleg shrimp</name>
    <name type="synonym">Litopenaeus vannamei</name>
    <dbReference type="NCBI Taxonomy" id="6689"/>
    <lineage>
        <taxon>Eukaryota</taxon>
        <taxon>Metazoa</taxon>
        <taxon>Ecdysozoa</taxon>
        <taxon>Arthropoda</taxon>
        <taxon>Crustacea</taxon>
        <taxon>Multicrustacea</taxon>
        <taxon>Malacostraca</taxon>
        <taxon>Eumalacostraca</taxon>
        <taxon>Eucarida</taxon>
        <taxon>Decapoda</taxon>
        <taxon>Dendrobranchiata</taxon>
        <taxon>Penaeoidea</taxon>
        <taxon>Penaeidae</taxon>
        <taxon>Penaeus</taxon>
    </lineage>
</organism>
<feature type="transmembrane region" description="Helical" evidence="5">
    <location>
        <begin position="75"/>
        <end position="94"/>
    </location>
</feature>
<evidence type="ECO:0000256" key="2">
    <source>
        <dbReference type="ARBA" id="ARBA00022692"/>
    </source>
</evidence>
<accession>A0A3R7QY66</accession>
<dbReference type="InterPro" id="IPR000832">
    <property type="entry name" value="GPCR_2_secretin-like"/>
</dbReference>
<dbReference type="InterPro" id="IPR052808">
    <property type="entry name" value="GPCR_Mth-like"/>
</dbReference>
<keyword evidence="2 5" id="KW-0812">Transmembrane</keyword>
<dbReference type="Pfam" id="PF00002">
    <property type="entry name" value="7tm_2"/>
    <property type="match status" value="1"/>
</dbReference>
<evidence type="ECO:0000256" key="4">
    <source>
        <dbReference type="ARBA" id="ARBA00023136"/>
    </source>
</evidence>
<evidence type="ECO:0000256" key="1">
    <source>
        <dbReference type="ARBA" id="ARBA00004141"/>
    </source>
</evidence>
<dbReference type="PANTHER" id="PTHR46953">
    <property type="entry name" value="G-PROTEIN COUPLED RECEPTOR MTH-LIKE 1-RELATED"/>
    <property type="match status" value="1"/>
</dbReference>
<reference evidence="6 7" key="1">
    <citation type="submission" date="2018-04" db="EMBL/GenBank/DDBJ databases">
        <authorList>
            <person name="Zhang X."/>
            <person name="Yuan J."/>
            <person name="Li F."/>
            <person name="Xiang J."/>
        </authorList>
    </citation>
    <scope>NUCLEOTIDE SEQUENCE [LARGE SCALE GENOMIC DNA]</scope>
    <source>
        <tissue evidence="6">Muscle</tissue>
    </source>
</reference>
<gene>
    <name evidence="6" type="ORF">C7M84_023943</name>
</gene>
<keyword evidence="4 5" id="KW-0472">Membrane</keyword>
<dbReference type="AlphaFoldDB" id="A0A3R7QY66"/>
<keyword evidence="6" id="KW-0675">Receptor</keyword>
<keyword evidence="7" id="KW-1185">Reference proteome</keyword>
<dbReference type="PANTHER" id="PTHR46953:SF1">
    <property type="entry name" value="G-PROTEIN COUPLED RECEPTOR MTH-LIKE 1-RELATED"/>
    <property type="match status" value="1"/>
</dbReference>
<dbReference type="Proteomes" id="UP000283509">
    <property type="component" value="Unassembled WGS sequence"/>
</dbReference>
<evidence type="ECO:0000313" key="7">
    <source>
        <dbReference type="Proteomes" id="UP000283509"/>
    </source>
</evidence>
<feature type="transmembrane region" description="Helical" evidence="5">
    <location>
        <begin position="100"/>
        <end position="122"/>
    </location>
</feature>